<evidence type="ECO:0000256" key="1">
    <source>
        <dbReference type="ARBA" id="ARBA00009986"/>
    </source>
</evidence>
<feature type="active site" evidence="5 6">
    <location>
        <position position="209"/>
    </location>
</feature>
<evidence type="ECO:0000259" key="8">
    <source>
        <dbReference type="Pfam" id="PF00171"/>
    </source>
</evidence>
<dbReference type="FunFam" id="3.40.309.10:FF:000003">
    <property type="entry name" value="Aldehyde dehydrogenase"/>
    <property type="match status" value="1"/>
</dbReference>
<evidence type="ECO:0000256" key="7">
    <source>
        <dbReference type="RuleBase" id="RU003345"/>
    </source>
</evidence>
<evidence type="ECO:0000256" key="6">
    <source>
        <dbReference type="PROSITE-ProRule" id="PRU10007"/>
    </source>
</evidence>
<dbReference type="GO" id="GO:0004029">
    <property type="term" value="F:aldehyde dehydrogenase (NAD+) activity"/>
    <property type="evidence" value="ECO:0007669"/>
    <property type="project" value="TreeGrafter"/>
</dbReference>
<gene>
    <name evidence="9" type="ORF">N784_15220</name>
</gene>
<keyword evidence="10" id="KW-1185">Reference proteome</keyword>
<dbReference type="Pfam" id="PF00171">
    <property type="entry name" value="Aldedh"/>
    <property type="match status" value="1"/>
</dbReference>
<comment type="similarity">
    <text evidence="1 4 7">Belongs to the aldehyde dehydrogenase family.</text>
</comment>
<organism evidence="9 10">
    <name type="scientific">Pontibacillus litoralis JSM 072002</name>
    <dbReference type="NCBI Taxonomy" id="1385512"/>
    <lineage>
        <taxon>Bacteria</taxon>
        <taxon>Bacillati</taxon>
        <taxon>Bacillota</taxon>
        <taxon>Bacilli</taxon>
        <taxon>Bacillales</taxon>
        <taxon>Bacillaceae</taxon>
        <taxon>Pontibacillus</taxon>
    </lineage>
</organism>
<proteinExistence type="inferred from homology"/>
<dbReference type="AlphaFoldDB" id="A0A0A5G3A7"/>
<dbReference type="InterPro" id="IPR015590">
    <property type="entry name" value="Aldehyde_DH_dom"/>
</dbReference>
<evidence type="ECO:0000313" key="9">
    <source>
        <dbReference type="EMBL" id="KGX87596.1"/>
    </source>
</evidence>
<dbReference type="GO" id="GO:0005737">
    <property type="term" value="C:cytoplasm"/>
    <property type="evidence" value="ECO:0007669"/>
    <property type="project" value="TreeGrafter"/>
</dbReference>
<dbReference type="PANTHER" id="PTHR43570:SF16">
    <property type="entry name" value="ALDEHYDE DEHYDROGENASE TYPE III, ISOFORM Q"/>
    <property type="match status" value="1"/>
</dbReference>
<dbReference type="InterPro" id="IPR016161">
    <property type="entry name" value="Ald_DH/histidinol_DH"/>
</dbReference>
<dbReference type="STRING" id="1385512.N784_15220"/>
<dbReference type="Proteomes" id="UP000030401">
    <property type="component" value="Unassembled WGS sequence"/>
</dbReference>
<accession>A0A0A5G3A7</accession>
<evidence type="ECO:0000313" key="10">
    <source>
        <dbReference type="Proteomes" id="UP000030401"/>
    </source>
</evidence>
<evidence type="ECO:0000256" key="2">
    <source>
        <dbReference type="ARBA" id="ARBA00023002"/>
    </source>
</evidence>
<dbReference type="eggNOG" id="COG1012">
    <property type="taxonomic scope" value="Bacteria"/>
</dbReference>
<dbReference type="SUPFAM" id="SSF53720">
    <property type="entry name" value="ALDH-like"/>
    <property type="match status" value="1"/>
</dbReference>
<evidence type="ECO:0000256" key="3">
    <source>
        <dbReference type="ARBA" id="ARBA00023027"/>
    </source>
</evidence>
<keyword evidence="3" id="KW-0520">NAD</keyword>
<dbReference type="InterPro" id="IPR016160">
    <property type="entry name" value="Ald_DH_CS_CYS"/>
</dbReference>
<evidence type="ECO:0000256" key="4">
    <source>
        <dbReference type="PIRNR" id="PIRNR036492"/>
    </source>
</evidence>
<feature type="active site" evidence="5">
    <location>
        <position position="243"/>
    </location>
</feature>
<reference evidence="9 10" key="1">
    <citation type="submission" date="2013-08" db="EMBL/GenBank/DDBJ databases">
        <authorList>
            <person name="Huang J."/>
            <person name="Wang G."/>
        </authorList>
    </citation>
    <scope>NUCLEOTIDE SEQUENCE [LARGE SCALE GENOMIC DNA]</scope>
    <source>
        <strain evidence="9 10">JSM 072002</strain>
    </source>
</reference>
<dbReference type="Gene3D" id="3.40.605.10">
    <property type="entry name" value="Aldehyde Dehydrogenase, Chain A, domain 1"/>
    <property type="match status" value="1"/>
</dbReference>
<dbReference type="RefSeq" id="WP_332307843.1">
    <property type="nucleotide sequence ID" value="NZ_AVPG01000006.1"/>
</dbReference>
<feature type="domain" description="Aldehyde dehydrogenase" evidence="8">
    <location>
        <begin position="16"/>
        <end position="426"/>
    </location>
</feature>
<dbReference type="PROSITE" id="PS00070">
    <property type="entry name" value="ALDEHYDE_DEHYDR_CYS"/>
    <property type="match status" value="1"/>
</dbReference>
<protein>
    <recommendedName>
        <fullName evidence="4">Aldehyde dehydrogenase</fullName>
    </recommendedName>
</protein>
<sequence length="455" mass="50768">MNIPSLIQQQRAFYYENATKSLSFRLKQLKRLKKVIEQNEKNIINALQQDLHKSEFESYSTEIGFLYAEVNKTIKELKEWMKPEKVKTPTSHIGSKSYIYKDPYGVSLIIAPWNYPFQLAIAPAIGAIAGGNTIVLKPSELTPNVSALIKQMIEETFDTSYFAVVEGGVEVSQELLDQPFDFIFFTGSVPVGKIVMEKAAQHLTPHVLELGGKSPVIVDETAKIELAAKRIAWGKFTNAGQTCIAPDYVYVHENVKQTFLTKLKEAVAALYGSNPIGNGDYTHIVNEKHFNRLTSYLTNGTLVSGGKSNQNNLVIEPTILENVDWNEPIMQDEIFGPILPVLSYSSIDDVINQVRSKPKPLALYFFSEDEKSHQKIIQQLSFGGGSINDTLFHIANPNLPFGGVGPSGIGSYHGKASFDAFTHEKSMLHQTTKYDISIRYPNTKFGLSLIKKVLK</sequence>
<dbReference type="InterPro" id="IPR016162">
    <property type="entry name" value="Ald_DH_N"/>
</dbReference>
<dbReference type="InterPro" id="IPR029510">
    <property type="entry name" value="Ald_DH_CS_GLU"/>
</dbReference>
<keyword evidence="2 4" id="KW-0560">Oxidoreductase</keyword>
<dbReference type="EMBL" id="AVPG01000006">
    <property type="protein sequence ID" value="KGX87596.1"/>
    <property type="molecule type" value="Genomic_DNA"/>
</dbReference>
<dbReference type="InterPro" id="IPR012394">
    <property type="entry name" value="Aldehyde_DH_NAD(P)"/>
</dbReference>
<dbReference type="InterPro" id="IPR016163">
    <property type="entry name" value="Ald_DH_C"/>
</dbReference>
<dbReference type="Gene3D" id="3.40.309.10">
    <property type="entry name" value="Aldehyde Dehydrogenase, Chain A, domain 2"/>
    <property type="match status" value="1"/>
</dbReference>
<dbReference type="FunFam" id="3.40.605.10:FF:000004">
    <property type="entry name" value="Aldehyde dehydrogenase"/>
    <property type="match status" value="1"/>
</dbReference>
<evidence type="ECO:0000256" key="5">
    <source>
        <dbReference type="PIRSR" id="PIRSR036492-1"/>
    </source>
</evidence>
<dbReference type="PIRSF" id="PIRSF036492">
    <property type="entry name" value="ALDH"/>
    <property type="match status" value="1"/>
</dbReference>
<comment type="caution">
    <text evidence="9">The sequence shown here is derived from an EMBL/GenBank/DDBJ whole genome shotgun (WGS) entry which is preliminary data.</text>
</comment>
<dbReference type="GO" id="GO:0006081">
    <property type="term" value="P:aldehyde metabolic process"/>
    <property type="evidence" value="ECO:0007669"/>
    <property type="project" value="InterPro"/>
</dbReference>
<dbReference type="PANTHER" id="PTHR43570">
    <property type="entry name" value="ALDEHYDE DEHYDROGENASE"/>
    <property type="match status" value="1"/>
</dbReference>
<name>A0A0A5G3A7_9BACI</name>
<dbReference type="PROSITE" id="PS00687">
    <property type="entry name" value="ALDEHYDE_DEHYDR_GLU"/>
    <property type="match status" value="1"/>
</dbReference>
<dbReference type="CDD" id="cd07136">
    <property type="entry name" value="ALDH_YwdH-P39616"/>
    <property type="match status" value="1"/>
</dbReference>